<feature type="domain" description="Zn(2)-C6 fungal-type" evidence="3">
    <location>
        <begin position="26"/>
        <end position="55"/>
    </location>
</feature>
<evidence type="ECO:0000313" key="4">
    <source>
        <dbReference type="EMBL" id="KDN69804.1"/>
    </source>
</evidence>
<protein>
    <recommendedName>
        <fullName evidence="3">Zn(2)-C6 fungal-type domain-containing protein</fullName>
    </recommendedName>
</protein>
<name>A0A066XQ52_COLSU</name>
<feature type="region of interest" description="Disordered" evidence="2">
    <location>
        <begin position="543"/>
        <end position="573"/>
    </location>
</feature>
<dbReference type="PANTHER" id="PTHR47431">
    <property type="entry name" value="ZN(II)2CYS6 TRANSCRIPTION FACTOR (EUROFUNG)-RELATED"/>
    <property type="match status" value="1"/>
</dbReference>
<dbReference type="GO" id="GO:0008270">
    <property type="term" value="F:zinc ion binding"/>
    <property type="evidence" value="ECO:0007669"/>
    <property type="project" value="InterPro"/>
</dbReference>
<sequence>MTEAEAPSVPASGAKKRFATPPVKIACLACRASRTRCDGSTPCASCKTRGRECVYKPSRRGGARVRRKPRPSDELAQQAQVFNGEMPLDEVAPQNRESLHLTTEPDLFLTDLAAISVQNYIDPGAGLRQLQDFFQDSDFIFDTLFMPGVPGSTSGESGSEHSFNFPPPQIPVARTYKNDRAICSWCDSLDAYYIFIHPYFPILPPPTGLPIDQAVPHFQNDTDSFADEYQPSTPLTLAISAILALIPCANDTNHLNKDSVVFRRRYAQFLAQSAVESIELESEIPDSSVEPPKALNESPEDFTREQLHPGVPVELESIIALDILSVYEYAQRGNLKKMRTRAGQALVSAMSLSLHTCTEDGEFSEAKRRVWWMTYICVCQGSIVSNTEPTFSVFTPSYTTKYPVIQSDPEAFALFIQAQQAILSATQFVIELNKKVKSGGDMTPIYVRMKEMEQYLEPLNAVADSWILQSTTTTPLDPTEEVLSRSLSARIKLHRYCAFFDMPVFSGKHCDLKSKSDKDGGGELRSWPPCSCSSMMSLPSPPVLAPNGSSTPPDNKSPHSEHSPTAASPAASFPFSSHQSAKICLKAAINIAHSFDELPYPNPFGHLCPPPCYLAPTSTIVCPRTMPSFACCAMQCAYALLMINHKTKAMYPENALATPMVESLLIRLQTGLASISATLENYATAFEALGGMRDQIRSVIEPTMMFDTPVQKWPDP</sequence>
<dbReference type="STRING" id="1173701.A0A066XQ52"/>
<keyword evidence="5" id="KW-1185">Reference proteome</keyword>
<organism evidence="4 5">
    <name type="scientific">Colletotrichum sublineola</name>
    <name type="common">Sorghum anthracnose fungus</name>
    <dbReference type="NCBI Taxonomy" id="1173701"/>
    <lineage>
        <taxon>Eukaryota</taxon>
        <taxon>Fungi</taxon>
        <taxon>Dikarya</taxon>
        <taxon>Ascomycota</taxon>
        <taxon>Pezizomycotina</taxon>
        <taxon>Sordariomycetes</taxon>
        <taxon>Hypocreomycetidae</taxon>
        <taxon>Glomerellales</taxon>
        <taxon>Glomerellaceae</taxon>
        <taxon>Colletotrichum</taxon>
        <taxon>Colletotrichum graminicola species complex</taxon>
    </lineage>
</organism>
<dbReference type="Proteomes" id="UP000027238">
    <property type="component" value="Unassembled WGS sequence"/>
</dbReference>
<dbReference type="CDD" id="cd00067">
    <property type="entry name" value="GAL4"/>
    <property type="match status" value="1"/>
</dbReference>
<dbReference type="EMBL" id="JMSE01000459">
    <property type="protein sequence ID" value="KDN69804.1"/>
    <property type="molecule type" value="Genomic_DNA"/>
</dbReference>
<dbReference type="PROSITE" id="PS50048">
    <property type="entry name" value="ZN2_CY6_FUNGAL_2"/>
    <property type="match status" value="1"/>
</dbReference>
<dbReference type="HOGENOM" id="CLU_014802_0_0_1"/>
<dbReference type="PROSITE" id="PS00463">
    <property type="entry name" value="ZN2_CY6_FUNGAL_1"/>
    <property type="match status" value="1"/>
</dbReference>
<dbReference type="SUPFAM" id="SSF57701">
    <property type="entry name" value="Zn2/Cys6 DNA-binding domain"/>
    <property type="match status" value="1"/>
</dbReference>
<comment type="caution">
    <text evidence="4">The sequence shown here is derived from an EMBL/GenBank/DDBJ whole genome shotgun (WGS) entry which is preliminary data.</text>
</comment>
<evidence type="ECO:0000259" key="3">
    <source>
        <dbReference type="PROSITE" id="PS50048"/>
    </source>
</evidence>
<reference evidence="5" key="1">
    <citation type="journal article" date="2014" name="Genome Announc.">
        <title>Draft genome sequence of Colletotrichum sublineola, a destructive pathogen of cultivated sorghum.</title>
        <authorList>
            <person name="Baroncelli R."/>
            <person name="Sanz-Martin J.M."/>
            <person name="Rech G.E."/>
            <person name="Sukno S.A."/>
            <person name="Thon M.R."/>
        </authorList>
    </citation>
    <scope>NUCLEOTIDE SEQUENCE [LARGE SCALE GENOMIC DNA]</scope>
    <source>
        <strain evidence="5">TX430BB</strain>
    </source>
</reference>
<keyword evidence="1" id="KW-0539">Nucleus</keyword>
<accession>A0A066XQ52</accession>
<dbReference type="Gene3D" id="4.10.240.10">
    <property type="entry name" value="Zn(2)-C6 fungal-type DNA-binding domain"/>
    <property type="match status" value="1"/>
</dbReference>
<dbReference type="AlphaFoldDB" id="A0A066XQ52"/>
<evidence type="ECO:0000256" key="1">
    <source>
        <dbReference type="ARBA" id="ARBA00023242"/>
    </source>
</evidence>
<dbReference type="eggNOG" id="ENOG502SKK7">
    <property type="taxonomic scope" value="Eukaryota"/>
</dbReference>
<dbReference type="InterPro" id="IPR036864">
    <property type="entry name" value="Zn2-C6_fun-type_DNA-bd_sf"/>
</dbReference>
<evidence type="ECO:0000256" key="2">
    <source>
        <dbReference type="SAM" id="MobiDB-lite"/>
    </source>
</evidence>
<dbReference type="OrthoDB" id="2123952at2759"/>
<dbReference type="OMA" id="KMCNRAG"/>
<dbReference type="InterPro" id="IPR001138">
    <property type="entry name" value="Zn2Cys6_DnaBD"/>
</dbReference>
<dbReference type="PANTHER" id="PTHR47431:SF5">
    <property type="entry name" value="ZN(II)2CYS6 TRANSCRIPTION FACTOR (EUROFUNG)"/>
    <property type="match status" value="1"/>
</dbReference>
<dbReference type="CDD" id="cd12148">
    <property type="entry name" value="fungal_TF_MHR"/>
    <property type="match status" value="1"/>
</dbReference>
<proteinExistence type="predicted"/>
<dbReference type="SMART" id="SM00066">
    <property type="entry name" value="GAL4"/>
    <property type="match status" value="1"/>
</dbReference>
<dbReference type="Pfam" id="PF00172">
    <property type="entry name" value="Zn_clus"/>
    <property type="match status" value="1"/>
</dbReference>
<feature type="compositionally biased region" description="Low complexity" evidence="2">
    <location>
        <begin position="563"/>
        <end position="573"/>
    </location>
</feature>
<evidence type="ECO:0000313" key="5">
    <source>
        <dbReference type="Proteomes" id="UP000027238"/>
    </source>
</evidence>
<dbReference type="GO" id="GO:0000981">
    <property type="term" value="F:DNA-binding transcription factor activity, RNA polymerase II-specific"/>
    <property type="evidence" value="ECO:0007669"/>
    <property type="project" value="InterPro"/>
</dbReference>
<gene>
    <name evidence="4" type="ORF">CSUB01_08092</name>
</gene>